<keyword evidence="5 8" id="KW-0812">Transmembrane</keyword>
<dbReference type="PANTHER" id="PTHR21461:SF1">
    <property type="entry name" value="GLYCOSYLTRANSFERASE FAMILY 92 PROTEIN"/>
    <property type="match status" value="1"/>
</dbReference>
<organism evidence="9 10">
    <name type="scientific">Anopheles dirus</name>
    <dbReference type="NCBI Taxonomy" id="7168"/>
    <lineage>
        <taxon>Eukaryota</taxon>
        <taxon>Metazoa</taxon>
        <taxon>Ecdysozoa</taxon>
        <taxon>Arthropoda</taxon>
        <taxon>Hexapoda</taxon>
        <taxon>Insecta</taxon>
        <taxon>Pterygota</taxon>
        <taxon>Neoptera</taxon>
        <taxon>Endopterygota</taxon>
        <taxon>Diptera</taxon>
        <taxon>Nematocera</taxon>
        <taxon>Culicoidea</taxon>
        <taxon>Culicidae</taxon>
        <taxon>Anophelinae</taxon>
        <taxon>Anopheles</taxon>
    </lineage>
</organism>
<dbReference type="InterPro" id="IPR008166">
    <property type="entry name" value="Glyco_transf_92"/>
</dbReference>
<keyword evidence="4 8" id="KW-0808">Transferase</keyword>
<dbReference type="VEuPathDB" id="VectorBase:ADIR015904"/>
<protein>
    <recommendedName>
        <fullName evidence="8">Glycosyltransferase family 92 protein</fullName>
        <ecNumber evidence="8">2.4.1.-</ecNumber>
    </recommendedName>
</protein>
<evidence type="ECO:0000256" key="3">
    <source>
        <dbReference type="ARBA" id="ARBA00022676"/>
    </source>
</evidence>
<comment type="subcellular location">
    <subcellularLocation>
        <location evidence="1">Membrane</location>
        <topology evidence="1">Single-pass membrane protein</topology>
    </subcellularLocation>
</comment>
<sequence length="514" mass="59613">MARDTVYVSLKTRSKPAIFAYSLVSNRFTRKYGVFCLILLTALGLLYYRRVLFQKYIHQTLPLYQRSVSLVYGNGHWPADTEDTGTDDRWLPIGDPSRRFKIYSAYFDPRLEVVDSYIVPDGFLPFGSIRIFAILPFHVQKSEVFCNFRSDNAYVAQHPADEVAAVHEHWNMEFAASYVICKLAGNVSKREARLPDEVALSYHAEPSMREATTFVRIKYPQTDRLFRSAPPRSLAVCVGPLHHNFQHALRVVEFFEYYRMNGAERFYVYNKSATAEVDAVLRHYQATGLVQVLDWHFTGTWPFVTHRYQFESELRYEGIFVALNDCFYRATVAGGFRYTAIVDFDELLFPAGDNETLLEYLQTVDRYDVHSFNFQGVFFYDIYAPDFSTVPRGANNTYLYTQVRNVRTKNPLLHHNRSKYVLKGRNVLEAGNHMVWQAVRDTHEYAVPEQEGLLMHYRDGNLGYDFENVVMDNRIRERFGVEIWHAVNDKCAVIFAGPGVCPLGHDYNRTMSVQ</sequence>
<dbReference type="EC" id="2.4.1.-" evidence="8"/>
<dbReference type="GO" id="GO:0016020">
    <property type="term" value="C:membrane"/>
    <property type="evidence" value="ECO:0007669"/>
    <property type="project" value="UniProtKB-SubCell"/>
</dbReference>
<evidence type="ECO:0000256" key="4">
    <source>
        <dbReference type="ARBA" id="ARBA00022679"/>
    </source>
</evidence>
<evidence type="ECO:0000256" key="5">
    <source>
        <dbReference type="ARBA" id="ARBA00022692"/>
    </source>
</evidence>
<dbReference type="EnsemblMetazoa" id="ADIR015904-RA">
    <property type="protein sequence ID" value="ADIR015904-PA"/>
    <property type="gene ID" value="ADIR015904"/>
</dbReference>
<reference evidence="10" key="1">
    <citation type="submission" date="2013-03" db="EMBL/GenBank/DDBJ databases">
        <title>The Genome Sequence of Anopheles dirus WRAIR2.</title>
        <authorList>
            <consortium name="The Broad Institute Genomics Platform"/>
            <person name="Neafsey D.E."/>
            <person name="Walton C."/>
            <person name="Walker B."/>
            <person name="Young S.K."/>
            <person name="Zeng Q."/>
            <person name="Gargeya S."/>
            <person name="Fitzgerald M."/>
            <person name="Haas B."/>
            <person name="Abouelleil A."/>
            <person name="Allen A.W."/>
            <person name="Alvarado L."/>
            <person name="Arachchi H.M."/>
            <person name="Berlin A.M."/>
            <person name="Chapman S.B."/>
            <person name="Gainer-Dewar J."/>
            <person name="Goldberg J."/>
            <person name="Griggs A."/>
            <person name="Gujja S."/>
            <person name="Hansen M."/>
            <person name="Howarth C."/>
            <person name="Imamovic A."/>
            <person name="Ireland A."/>
            <person name="Larimer J."/>
            <person name="McCowan C."/>
            <person name="Murphy C."/>
            <person name="Pearson M."/>
            <person name="Poon T.W."/>
            <person name="Priest M."/>
            <person name="Roberts A."/>
            <person name="Saif S."/>
            <person name="Shea T."/>
            <person name="Sisk P."/>
            <person name="Sykes S."/>
            <person name="Wortman J."/>
            <person name="Nusbaum C."/>
            <person name="Birren B."/>
        </authorList>
    </citation>
    <scope>NUCLEOTIDE SEQUENCE [LARGE SCALE GENOMIC DNA]</scope>
    <source>
        <strain evidence="10">WRAIR2</strain>
    </source>
</reference>
<dbReference type="Proteomes" id="UP000075884">
    <property type="component" value="Unassembled WGS sequence"/>
</dbReference>
<keyword evidence="6 8" id="KW-1133">Transmembrane helix</keyword>
<comment type="similarity">
    <text evidence="2 8">Belongs to the glycosyltransferase 92 family.</text>
</comment>
<dbReference type="Pfam" id="PF01697">
    <property type="entry name" value="Glyco_transf_92"/>
    <property type="match status" value="1"/>
</dbReference>
<proteinExistence type="inferred from homology"/>
<feature type="transmembrane region" description="Helical" evidence="8">
    <location>
        <begin position="32"/>
        <end position="48"/>
    </location>
</feature>
<name>A0A1Y9H2N2_9DIPT</name>
<evidence type="ECO:0000313" key="9">
    <source>
        <dbReference type="EnsemblMetazoa" id="ADIR015904-PA"/>
    </source>
</evidence>
<dbReference type="AlphaFoldDB" id="A0A1Y9H2N2"/>
<dbReference type="GO" id="GO:0016757">
    <property type="term" value="F:glycosyltransferase activity"/>
    <property type="evidence" value="ECO:0007669"/>
    <property type="project" value="UniProtKB-UniRule"/>
</dbReference>
<evidence type="ECO:0000256" key="2">
    <source>
        <dbReference type="ARBA" id="ARBA00007647"/>
    </source>
</evidence>
<keyword evidence="3 8" id="KW-0328">Glycosyltransferase</keyword>
<evidence type="ECO:0000256" key="1">
    <source>
        <dbReference type="ARBA" id="ARBA00004167"/>
    </source>
</evidence>
<evidence type="ECO:0000256" key="8">
    <source>
        <dbReference type="RuleBase" id="RU366017"/>
    </source>
</evidence>
<dbReference type="PANTHER" id="PTHR21461">
    <property type="entry name" value="GLYCOSYLTRANSFERASE FAMILY 92 PROTEIN"/>
    <property type="match status" value="1"/>
</dbReference>
<accession>A0A1Y9H2N2</accession>
<dbReference type="GO" id="GO:0005737">
    <property type="term" value="C:cytoplasm"/>
    <property type="evidence" value="ECO:0007669"/>
    <property type="project" value="TreeGrafter"/>
</dbReference>
<keyword evidence="7 8" id="KW-0472">Membrane</keyword>
<reference evidence="9" key="2">
    <citation type="submission" date="2020-05" db="UniProtKB">
        <authorList>
            <consortium name="EnsemblMetazoa"/>
        </authorList>
    </citation>
    <scope>IDENTIFICATION</scope>
    <source>
        <strain evidence="9">WRAIR2</strain>
    </source>
</reference>
<evidence type="ECO:0000313" key="10">
    <source>
        <dbReference type="Proteomes" id="UP000075884"/>
    </source>
</evidence>
<evidence type="ECO:0000256" key="6">
    <source>
        <dbReference type="ARBA" id="ARBA00022989"/>
    </source>
</evidence>
<evidence type="ECO:0000256" key="7">
    <source>
        <dbReference type="ARBA" id="ARBA00023136"/>
    </source>
</evidence>
<keyword evidence="10" id="KW-1185">Reference proteome</keyword>